<evidence type="ECO:0000313" key="1">
    <source>
        <dbReference type="EMBL" id="WAJ24034.1"/>
    </source>
</evidence>
<organism evidence="1 2">
    <name type="scientific">Lacrimispora xylanolytica</name>
    <dbReference type="NCBI Taxonomy" id="29375"/>
    <lineage>
        <taxon>Bacteria</taxon>
        <taxon>Bacillati</taxon>
        <taxon>Bacillota</taxon>
        <taxon>Clostridia</taxon>
        <taxon>Lachnospirales</taxon>
        <taxon>Lachnospiraceae</taxon>
        <taxon>Lacrimispora</taxon>
    </lineage>
</organism>
<evidence type="ECO:0000313" key="2">
    <source>
        <dbReference type="Proteomes" id="UP001163115"/>
    </source>
</evidence>
<sequence length="134" mass="15009">MADQNEIEKIVTSMREDICDHLCRFPKEVPDQDALEEICAECQMGKYVCLILNTYNAACKLQVAAETVRNELVEKGDWYDALVESIYGYLRSTDGSVPWHQMALELADQIVGIEPYPGQGAKQSSEAGDVVDEF</sequence>
<reference evidence="1" key="1">
    <citation type="submission" date="2022-11" db="EMBL/GenBank/DDBJ databases">
        <title>Lacrimispora xylanolytica sy1, complete genome.</title>
        <authorList>
            <person name="Choi S."/>
        </authorList>
    </citation>
    <scope>NUCLEOTIDE SEQUENCE</scope>
    <source>
        <strain evidence="1">Sy1</strain>
    </source>
</reference>
<keyword evidence="2" id="KW-1185">Reference proteome</keyword>
<protein>
    <submittedName>
        <fullName evidence="1">Uncharacterized protein</fullName>
    </submittedName>
</protein>
<dbReference type="Proteomes" id="UP001163115">
    <property type="component" value="Chromosome"/>
</dbReference>
<accession>A0ABY7AC82</accession>
<name>A0ABY7AC82_9FIRM</name>
<gene>
    <name evidence="1" type="ORF">OW255_00450</name>
</gene>
<dbReference type="EMBL" id="CP113524">
    <property type="protein sequence ID" value="WAJ24034.1"/>
    <property type="molecule type" value="Genomic_DNA"/>
</dbReference>
<proteinExistence type="predicted"/>
<dbReference type="RefSeq" id="WP_268115267.1">
    <property type="nucleotide sequence ID" value="NZ_CP113524.1"/>
</dbReference>